<feature type="chain" id="PRO_5015393044" description="Lipoprotein" evidence="1">
    <location>
        <begin position="21"/>
        <end position="461"/>
    </location>
</feature>
<dbReference type="RefSeq" id="WP_106390269.1">
    <property type="nucleotide sequence ID" value="NZ_PVNK01000042.1"/>
</dbReference>
<organism evidence="2 3">
    <name type="scientific">Enhygromyxa salina</name>
    <dbReference type="NCBI Taxonomy" id="215803"/>
    <lineage>
        <taxon>Bacteria</taxon>
        <taxon>Pseudomonadati</taxon>
        <taxon>Myxococcota</taxon>
        <taxon>Polyangia</taxon>
        <taxon>Nannocystales</taxon>
        <taxon>Nannocystaceae</taxon>
        <taxon>Enhygromyxa</taxon>
    </lineage>
</organism>
<evidence type="ECO:0000256" key="1">
    <source>
        <dbReference type="SAM" id="SignalP"/>
    </source>
</evidence>
<accession>A0A2S9YGZ4</accession>
<reference evidence="2 3" key="1">
    <citation type="submission" date="2018-03" db="EMBL/GenBank/DDBJ databases">
        <title>Draft Genome Sequences of the Obligatory Marine Myxobacteria Enhygromyxa salina SWB005.</title>
        <authorList>
            <person name="Poehlein A."/>
            <person name="Moghaddam J.A."/>
            <person name="Harms H."/>
            <person name="Alanjari M."/>
            <person name="Koenig G.M."/>
            <person name="Daniel R."/>
            <person name="Schaeberle T.F."/>
        </authorList>
    </citation>
    <scope>NUCLEOTIDE SEQUENCE [LARGE SCALE GENOMIC DNA]</scope>
    <source>
        <strain evidence="2 3">SWB005</strain>
    </source>
</reference>
<sequence>MNRVAIMLAAVLAVACKGQAEPSTDAQARAVDAARRPPPTPAPLAPELFLEQAPDAGAPPAIPQVPMTKLEVTREGSFALPRATDELTPRAAVALGRGFALVGEAHARGGPERPAETSRWVGFVSKAQRSAGGSGTKLEAGSIRAAISDGQGGALLAGSVGSGPDARGWFGALDSKGAITEQLELDGEASTEQVEQLELVDLLAGHGPEQRAVVLGNLGGQGWVVSLDPRGALRWHKRVSSVGSPQTRFHAAARIPGEQGNILAIGSRARAGDESEAWWSGTIPGHEGPDLKIDQSEFQIEGADPIQTLDAIVDLQTTGVGTRFLALGRAKRERVQDHEQAIVVGFDRSGEPTWSRVLGYFRAIEIYGGVVNPKFPGVANFVVRIPIHGDKGASALAWLDISSGVDGILLPRQLAGTVGWESAGFIESPEGPAILAYTQTETGIDWRLLLLDMSYRVGSPN</sequence>
<keyword evidence="3" id="KW-1185">Reference proteome</keyword>
<evidence type="ECO:0008006" key="4">
    <source>
        <dbReference type="Google" id="ProtNLM"/>
    </source>
</evidence>
<protein>
    <recommendedName>
        <fullName evidence="4">Lipoprotein</fullName>
    </recommendedName>
</protein>
<proteinExistence type="predicted"/>
<dbReference type="AlphaFoldDB" id="A0A2S9YGZ4"/>
<feature type="signal peptide" evidence="1">
    <location>
        <begin position="1"/>
        <end position="20"/>
    </location>
</feature>
<dbReference type="OrthoDB" id="9811934at2"/>
<dbReference type="PROSITE" id="PS51257">
    <property type="entry name" value="PROKAR_LIPOPROTEIN"/>
    <property type="match status" value="1"/>
</dbReference>
<gene>
    <name evidence="2" type="ORF">ENSA5_08260</name>
</gene>
<comment type="caution">
    <text evidence="2">The sequence shown here is derived from an EMBL/GenBank/DDBJ whole genome shotgun (WGS) entry which is preliminary data.</text>
</comment>
<keyword evidence="1" id="KW-0732">Signal</keyword>
<dbReference type="EMBL" id="PVNK01000042">
    <property type="protein sequence ID" value="PRQ04377.1"/>
    <property type="molecule type" value="Genomic_DNA"/>
</dbReference>
<dbReference type="Proteomes" id="UP000237968">
    <property type="component" value="Unassembled WGS sequence"/>
</dbReference>
<evidence type="ECO:0000313" key="2">
    <source>
        <dbReference type="EMBL" id="PRQ04377.1"/>
    </source>
</evidence>
<name>A0A2S9YGZ4_9BACT</name>
<evidence type="ECO:0000313" key="3">
    <source>
        <dbReference type="Proteomes" id="UP000237968"/>
    </source>
</evidence>